<dbReference type="PROSITE" id="PS50887">
    <property type="entry name" value="GGDEF"/>
    <property type="match status" value="1"/>
</dbReference>
<dbReference type="InterPro" id="IPR029787">
    <property type="entry name" value="Nucleotide_cyclase"/>
</dbReference>
<dbReference type="EMBL" id="JASGBQ010000001">
    <property type="protein sequence ID" value="MDI9241008.1"/>
    <property type="molecule type" value="Genomic_DNA"/>
</dbReference>
<proteinExistence type="predicted"/>
<sequence length="278" mass="31993">MTRKEIVVLMDQLKTVFDVVRLVDADVTAQITFDEEGNPVSAPYQCYAYWNRERRCANCISAKALLKKGKVMKFEFIGQEVYYVIGMYMEVDGTPYVLELLSKIMDDTILGKMDKQELTETLANFNERLYMDSLTRAYNRRYYEEQLRGLDYDAIAMLDMDDFKKINDTYGHQTGDAVLRMVVDTILSCVRGTDAVVRYGGDEFVVVFWNIPKEVFAMRLEVIRSAVERLRLPDHPDARLSVSIGGVYCMDEGSEDALLEADRLLYVAKHEKNSVQIK</sequence>
<evidence type="ECO:0000259" key="1">
    <source>
        <dbReference type="PROSITE" id="PS50887"/>
    </source>
</evidence>
<dbReference type="Proteomes" id="UP001300383">
    <property type="component" value="Unassembled WGS sequence"/>
</dbReference>
<dbReference type="PANTHER" id="PTHR45138">
    <property type="entry name" value="REGULATORY COMPONENTS OF SENSORY TRANSDUCTION SYSTEM"/>
    <property type="match status" value="1"/>
</dbReference>
<dbReference type="InterPro" id="IPR050469">
    <property type="entry name" value="Diguanylate_Cyclase"/>
</dbReference>
<keyword evidence="3" id="KW-1185">Reference proteome</keyword>
<dbReference type="EC" id="2.7.7.65" evidence="2"/>
<feature type="domain" description="GGDEF" evidence="1">
    <location>
        <begin position="151"/>
        <end position="278"/>
    </location>
</feature>
<evidence type="ECO:0000313" key="2">
    <source>
        <dbReference type="EMBL" id="MDI9241008.1"/>
    </source>
</evidence>
<dbReference type="RefSeq" id="WP_283229517.1">
    <property type="nucleotide sequence ID" value="NZ_JASGBQ010000001.1"/>
</dbReference>
<dbReference type="Pfam" id="PF00990">
    <property type="entry name" value="GGDEF"/>
    <property type="match status" value="1"/>
</dbReference>
<protein>
    <submittedName>
        <fullName evidence="2">GGDEF domain-containing protein</fullName>
        <ecNumber evidence="2">2.7.7.65</ecNumber>
    </submittedName>
</protein>
<comment type="caution">
    <text evidence="2">The sequence shown here is derived from an EMBL/GenBank/DDBJ whole genome shotgun (WGS) entry which is preliminary data.</text>
</comment>
<name>A0AAP4BA09_9FIRM</name>
<dbReference type="InterPro" id="IPR000160">
    <property type="entry name" value="GGDEF_dom"/>
</dbReference>
<dbReference type="AlphaFoldDB" id="A0AAP4BA09"/>
<dbReference type="PANTHER" id="PTHR45138:SF9">
    <property type="entry name" value="DIGUANYLATE CYCLASE DGCM-RELATED"/>
    <property type="match status" value="1"/>
</dbReference>
<gene>
    <name evidence="2" type="ORF">QJ036_00760</name>
</gene>
<accession>A0AAP4BA09</accession>
<keyword evidence="2" id="KW-0548">Nucleotidyltransferase</keyword>
<organism evidence="2 3">
    <name type="scientific">Fusibacillus kribbianus</name>
    <dbReference type="NCBI Taxonomy" id="3044208"/>
    <lineage>
        <taxon>Bacteria</taxon>
        <taxon>Bacillati</taxon>
        <taxon>Bacillota</taxon>
        <taxon>Clostridia</taxon>
        <taxon>Lachnospirales</taxon>
        <taxon>Lachnospiraceae</taxon>
        <taxon>Fusibacillus</taxon>
    </lineage>
</organism>
<reference evidence="2 3" key="1">
    <citation type="submission" date="2023-05" db="EMBL/GenBank/DDBJ databases">
        <title>[ruminococcus] sp. nov., isolated from a pig farm feces dump.</title>
        <authorList>
            <person name="Chang Y.-H."/>
        </authorList>
    </citation>
    <scope>NUCLEOTIDE SEQUENCE [LARGE SCALE GENOMIC DNA]</scope>
    <source>
        <strain evidence="2 3">YH-rum2234</strain>
    </source>
</reference>
<dbReference type="SMART" id="SM00267">
    <property type="entry name" value="GGDEF"/>
    <property type="match status" value="1"/>
</dbReference>
<evidence type="ECO:0000313" key="3">
    <source>
        <dbReference type="Proteomes" id="UP001300383"/>
    </source>
</evidence>
<dbReference type="GO" id="GO:0052621">
    <property type="term" value="F:diguanylate cyclase activity"/>
    <property type="evidence" value="ECO:0007669"/>
    <property type="project" value="UniProtKB-EC"/>
</dbReference>
<dbReference type="CDD" id="cd01949">
    <property type="entry name" value="GGDEF"/>
    <property type="match status" value="1"/>
</dbReference>
<dbReference type="Gene3D" id="3.30.70.270">
    <property type="match status" value="1"/>
</dbReference>
<dbReference type="SUPFAM" id="SSF55073">
    <property type="entry name" value="Nucleotide cyclase"/>
    <property type="match status" value="1"/>
</dbReference>
<dbReference type="InterPro" id="IPR043128">
    <property type="entry name" value="Rev_trsase/Diguanyl_cyclase"/>
</dbReference>
<dbReference type="NCBIfam" id="TIGR00254">
    <property type="entry name" value="GGDEF"/>
    <property type="match status" value="1"/>
</dbReference>
<keyword evidence="2" id="KW-0808">Transferase</keyword>